<dbReference type="AlphaFoldDB" id="A0A7W7D439"/>
<proteinExistence type="predicted"/>
<dbReference type="PROSITE" id="PS51257">
    <property type="entry name" value="PROKAR_LIPOPROTEIN"/>
    <property type="match status" value="1"/>
</dbReference>
<protein>
    <recommendedName>
        <fullName evidence="4">SH3 domain-containing protein</fullName>
    </recommendedName>
</protein>
<reference evidence="2 3" key="1">
    <citation type="submission" date="2020-08" db="EMBL/GenBank/DDBJ databases">
        <title>Sequencing the genomes of 1000 actinobacteria strains.</title>
        <authorList>
            <person name="Klenk H.-P."/>
        </authorList>
    </citation>
    <scope>NUCLEOTIDE SEQUENCE [LARGE SCALE GENOMIC DNA]</scope>
    <source>
        <strain evidence="2 3">DSM 45784</strain>
    </source>
</reference>
<evidence type="ECO:0000313" key="2">
    <source>
        <dbReference type="EMBL" id="MBB4699960.1"/>
    </source>
</evidence>
<gene>
    <name evidence="2" type="ORF">BJ982_001504</name>
</gene>
<accession>A0A7W7D439</accession>
<dbReference type="EMBL" id="JACHND010000001">
    <property type="protein sequence ID" value="MBB4699960.1"/>
    <property type="molecule type" value="Genomic_DNA"/>
</dbReference>
<organism evidence="2 3">
    <name type="scientific">Sphaerisporangium siamense</name>
    <dbReference type="NCBI Taxonomy" id="795645"/>
    <lineage>
        <taxon>Bacteria</taxon>
        <taxon>Bacillati</taxon>
        <taxon>Actinomycetota</taxon>
        <taxon>Actinomycetes</taxon>
        <taxon>Streptosporangiales</taxon>
        <taxon>Streptosporangiaceae</taxon>
        <taxon>Sphaerisporangium</taxon>
    </lineage>
</organism>
<feature type="chain" id="PRO_5031127283" description="SH3 domain-containing protein" evidence="1">
    <location>
        <begin position="28"/>
        <end position="101"/>
    </location>
</feature>
<keyword evidence="1" id="KW-0732">Signal</keyword>
<evidence type="ECO:0000256" key="1">
    <source>
        <dbReference type="SAM" id="SignalP"/>
    </source>
</evidence>
<evidence type="ECO:0000313" key="3">
    <source>
        <dbReference type="Proteomes" id="UP000542210"/>
    </source>
</evidence>
<evidence type="ECO:0008006" key="4">
    <source>
        <dbReference type="Google" id="ProtNLM"/>
    </source>
</evidence>
<feature type="signal peptide" evidence="1">
    <location>
        <begin position="1"/>
        <end position="27"/>
    </location>
</feature>
<sequence>MKLRQKLLTGTILLALSALAPTNSANASSVAGCSSITPQWMSFEDNTPVHSSYSGSSSVIAYISTPQIIIASCISSAGNQWWKFQVDSRYGYVYDGYRTSL</sequence>
<name>A0A7W7D439_9ACTN</name>
<keyword evidence="3" id="KW-1185">Reference proteome</keyword>
<comment type="caution">
    <text evidence="2">The sequence shown here is derived from an EMBL/GenBank/DDBJ whole genome shotgun (WGS) entry which is preliminary data.</text>
</comment>
<dbReference type="Proteomes" id="UP000542210">
    <property type="component" value="Unassembled WGS sequence"/>
</dbReference>